<organism evidence="2 3">
    <name type="scientific">Rhodanobacter soli</name>
    <dbReference type="NCBI Taxonomy" id="590609"/>
    <lineage>
        <taxon>Bacteria</taxon>
        <taxon>Pseudomonadati</taxon>
        <taxon>Pseudomonadota</taxon>
        <taxon>Gammaproteobacteria</taxon>
        <taxon>Lysobacterales</taxon>
        <taxon>Rhodanobacteraceae</taxon>
        <taxon>Rhodanobacter</taxon>
    </lineage>
</organism>
<feature type="transmembrane region" description="Helical" evidence="1">
    <location>
        <begin position="106"/>
        <end position="130"/>
    </location>
</feature>
<proteinExistence type="predicted"/>
<feature type="transmembrane region" description="Helical" evidence="1">
    <location>
        <begin position="42"/>
        <end position="61"/>
    </location>
</feature>
<comment type="caution">
    <text evidence="2">The sequence shown here is derived from an EMBL/GenBank/DDBJ whole genome shotgun (WGS) entry which is preliminary data.</text>
</comment>
<name>A0ABV2PW08_9GAMM</name>
<keyword evidence="3" id="KW-1185">Reference proteome</keyword>
<dbReference type="InterPro" id="IPR046513">
    <property type="entry name" value="DUF6691"/>
</dbReference>
<protein>
    <submittedName>
        <fullName evidence="2">Membrane protein YedE/YeeE</fullName>
    </submittedName>
</protein>
<keyword evidence="1" id="KW-0472">Membrane</keyword>
<dbReference type="Pfam" id="PF20398">
    <property type="entry name" value="DUF6691"/>
    <property type="match status" value="1"/>
</dbReference>
<dbReference type="RefSeq" id="WP_354548373.1">
    <property type="nucleotide sequence ID" value="NZ_JBEPSD010000001.1"/>
</dbReference>
<evidence type="ECO:0000313" key="2">
    <source>
        <dbReference type="EMBL" id="MET4569229.1"/>
    </source>
</evidence>
<accession>A0ABV2PW08</accession>
<evidence type="ECO:0000256" key="1">
    <source>
        <dbReference type="SAM" id="Phobius"/>
    </source>
</evidence>
<keyword evidence="1" id="KW-1133">Transmembrane helix</keyword>
<dbReference type="Proteomes" id="UP001549251">
    <property type="component" value="Unassembled WGS sequence"/>
</dbReference>
<sequence length="140" mass="14691">MRAWIAFVAGLLFGLGLSLGGMTQPAVVLGFLDIFGAWDPRLVFVMAGAVLTTAVGYRLLLRRPRPLLVERFQWPVSRRIDARLVGGAALFGIGWGIAGYCPGPALASLGAGAPALLVLVACMIAGWWLAARLLPPAGGH</sequence>
<dbReference type="EMBL" id="JBEPSD010000001">
    <property type="protein sequence ID" value="MET4569229.1"/>
    <property type="molecule type" value="Genomic_DNA"/>
</dbReference>
<gene>
    <name evidence="2" type="ORF">ABIE04_001556</name>
</gene>
<feature type="transmembrane region" description="Helical" evidence="1">
    <location>
        <begin position="82"/>
        <end position="100"/>
    </location>
</feature>
<keyword evidence="1" id="KW-0812">Transmembrane</keyword>
<evidence type="ECO:0000313" key="3">
    <source>
        <dbReference type="Proteomes" id="UP001549251"/>
    </source>
</evidence>
<reference evidence="2 3" key="1">
    <citation type="submission" date="2024-06" db="EMBL/GenBank/DDBJ databases">
        <title>Sorghum-associated microbial communities from plants grown in Nebraska, USA.</title>
        <authorList>
            <person name="Schachtman D."/>
        </authorList>
    </citation>
    <scope>NUCLEOTIDE SEQUENCE [LARGE SCALE GENOMIC DNA]</scope>
    <source>
        <strain evidence="2 3">1757</strain>
    </source>
</reference>